<evidence type="ECO:0000256" key="5">
    <source>
        <dbReference type="SAM" id="MobiDB-lite"/>
    </source>
</evidence>
<dbReference type="Gene3D" id="3.40.50.2300">
    <property type="match status" value="2"/>
</dbReference>
<name>A0A2T5G6M1_HYDSH</name>
<dbReference type="InterPro" id="IPR000709">
    <property type="entry name" value="Leu_Ile_Val-bd"/>
</dbReference>
<keyword evidence="4" id="KW-0029">Amino-acid transport</keyword>
<accession>A0A2T5G6M1</accession>
<dbReference type="InterPro" id="IPR051010">
    <property type="entry name" value="BCAA_transport"/>
</dbReference>
<protein>
    <submittedName>
        <fullName evidence="7">Branched-chain amino acid ABC transporter, amino acid-binding protein</fullName>
    </submittedName>
</protein>
<comment type="similarity">
    <text evidence="1">Belongs to the leucine-binding protein family.</text>
</comment>
<sequence length="424" mass="45044">MRLWKAWNTFGRSRLRLWALGALVAMVALGGCGGGQSANTAKPQTPAEKSESPGAAVEKPPAAGEPIKIGAFFSASGGAAPLGKPELDTVKMLVDELNQKGGIGGRPVELIAYDDKSDQNEAVLAVKKLIESDKVAAIVGGTISGNSLAVIPQVEKAGVPYLSVAASRQVVRPDDGSPRKWTFKTAQGDDIVIDKVLEFLKEQNLTKIAWLNVANAYGSSGRAEFERLAPNYGIEAVAKEEFEATVNDAKAMLTRVKKANPQAIVVWGTVQESAVVTKNIRELGFDVPVIESHGIGNPQFIQLAGEAAENVVFPIGRIVVADQLPDSDPQKATLLEYKKAYEAKYGTAPSTFGGHAWDAFQILIAAIEKVGTDPGAIRDAIEGTKNFVGITGVFNFSPDDHTGLTKDSLVIARVKNGAFEFVHP</sequence>
<feature type="region of interest" description="Disordered" evidence="5">
    <location>
        <begin position="36"/>
        <end position="61"/>
    </location>
</feature>
<dbReference type="InterPro" id="IPR028081">
    <property type="entry name" value="Leu-bd"/>
</dbReference>
<dbReference type="CDD" id="cd06333">
    <property type="entry name" value="PBP1_ABC_RPA1789-like"/>
    <property type="match status" value="1"/>
</dbReference>
<evidence type="ECO:0000313" key="7">
    <source>
        <dbReference type="EMBL" id="PTQ51830.1"/>
    </source>
</evidence>
<evidence type="ECO:0000256" key="1">
    <source>
        <dbReference type="ARBA" id="ARBA00010062"/>
    </source>
</evidence>
<evidence type="ECO:0000259" key="6">
    <source>
        <dbReference type="Pfam" id="PF13458"/>
    </source>
</evidence>
<dbReference type="PANTHER" id="PTHR30483:SF38">
    <property type="entry name" value="BLR7848 PROTEIN"/>
    <property type="match status" value="1"/>
</dbReference>
<comment type="caution">
    <text evidence="7">The sequence shown here is derived from an EMBL/GenBank/DDBJ whole genome shotgun (WGS) entry which is preliminary data.</text>
</comment>
<proteinExistence type="inferred from homology"/>
<evidence type="ECO:0000313" key="8">
    <source>
        <dbReference type="Proteomes" id="UP000244180"/>
    </source>
</evidence>
<feature type="domain" description="Leucine-binding protein" evidence="6">
    <location>
        <begin position="66"/>
        <end position="417"/>
    </location>
</feature>
<dbReference type="AlphaFoldDB" id="A0A2T5G6M1"/>
<dbReference type="SUPFAM" id="SSF53822">
    <property type="entry name" value="Periplasmic binding protein-like I"/>
    <property type="match status" value="1"/>
</dbReference>
<evidence type="ECO:0000256" key="2">
    <source>
        <dbReference type="ARBA" id="ARBA00022448"/>
    </source>
</evidence>
<dbReference type="EMBL" id="PEBV01000037">
    <property type="protein sequence ID" value="PTQ51830.1"/>
    <property type="molecule type" value="Genomic_DNA"/>
</dbReference>
<dbReference type="InterPro" id="IPR028082">
    <property type="entry name" value="Peripla_BP_I"/>
</dbReference>
<gene>
    <name evidence="7" type="ORF">HSCHL_1044</name>
</gene>
<dbReference type="GO" id="GO:0006865">
    <property type="term" value="P:amino acid transport"/>
    <property type="evidence" value="ECO:0007669"/>
    <property type="project" value="UniProtKB-KW"/>
</dbReference>
<keyword evidence="3" id="KW-0732">Signal</keyword>
<dbReference type="Proteomes" id="UP000244180">
    <property type="component" value="Unassembled WGS sequence"/>
</dbReference>
<dbReference type="PANTHER" id="PTHR30483">
    <property type="entry name" value="LEUCINE-SPECIFIC-BINDING PROTEIN"/>
    <property type="match status" value="1"/>
</dbReference>
<organism evidence="7 8">
    <name type="scientific">Hydrogenibacillus schlegelii</name>
    <name type="common">Bacillus schlegelii</name>
    <dbReference type="NCBI Taxonomy" id="1484"/>
    <lineage>
        <taxon>Bacteria</taxon>
        <taxon>Bacillati</taxon>
        <taxon>Bacillota</taxon>
        <taxon>Bacilli</taxon>
        <taxon>Bacillales</taxon>
        <taxon>Bacillales Family X. Incertae Sedis</taxon>
        <taxon>Hydrogenibacillus</taxon>
    </lineage>
</organism>
<reference evidence="7 8" key="1">
    <citation type="submission" date="2017-08" db="EMBL/GenBank/DDBJ databases">
        <title>Burning lignite coal seam in the remote Altai Mountains harbors a hydrogen-driven thermophilic microbial community.</title>
        <authorList>
            <person name="Kadnikov V.V."/>
            <person name="Mardanov A.V."/>
            <person name="Ivasenko D."/>
            <person name="Beletsky A.V."/>
            <person name="Karnachuk O.V."/>
            <person name="Ravin N.V."/>
        </authorList>
    </citation>
    <scope>NUCLEOTIDE SEQUENCE [LARGE SCALE GENOMIC DNA]</scope>
    <source>
        <strain evidence="7">AL33</strain>
    </source>
</reference>
<dbReference type="PROSITE" id="PS51257">
    <property type="entry name" value="PROKAR_LIPOPROTEIN"/>
    <property type="match status" value="1"/>
</dbReference>
<evidence type="ECO:0000256" key="3">
    <source>
        <dbReference type="ARBA" id="ARBA00022729"/>
    </source>
</evidence>
<dbReference type="PRINTS" id="PR00337">
    <property type="entry name" value="LEUILEVALBP"/>
</dbReference>
<evidence type="ECO:0000256" key="4">
    <source>
        <dbReference type="ARBA" id="ARBA00022970"/>
    </source>
</evidence>
<dbReference type="Pfam" id="PF13458">
    <property type="entry name" value="Peripla_BP_6"/>
    <property type="match status" value="1"/>
</dbReference>
<dbReference type="RefSeq" id="WP_273000582.1">
    <property type="nucleotide sequence ID" value="NZ_PEBV01000037.1"/>
</dbReference>
<keyword evidence="2" id="KW-0813">Transport</keyword>